<dbReference type="GO" id="GO:0022857">
    <property type="term" value="F:transmembrane transporter activity"/>
    <property type="evidence" value="ECO:0007669"/>
    <property type="project" value="InterPro"/>
</dbReference>
<evidence type="ECO:0000313" key="10">
    <source>
        <dbReference type="EMBL" id="SOC00247.1"/>
    </source>
</evidence>
<feature type="transmembrane region" description="Helical" evidence="8">
    <location>
        <begin position="357"/>
        <end position="378"/>
    </location>
</feature>
<feature type="transmembrane region" description="Helical" evidence="8">
    <location>
        <begin position="199"/>
        <end position="219"/>
    </location>
</feature>
<feature type="transmembrane region" description="Helical" evidence="8">
    <location>
        <begin position="135"/>
        <end position="153"/>
    </location>
</feature>
<comment type="subcellular location">
    <subcellularLocation>
        <location evidence="1">Cell membrane</location>
        <topology evidence="1">Multi-pass membrane protein</topology>
    </subcellularLocation>
</comment>
<feature type="transmembrane region" description="Helical" evidence="8">
    <location>
        <begin position="274"/>
        <end position="298"/>
    </location>
</feature>
<keyword evidence="3" id="KW-1003">Cell membrane</keyword>
<dbReference type="InterPro" id="IPR047200">
    <property type="entry name" value="MFS_YcaD-like"/>
</dbReference>
<dbReference type="PROSITE" id="PS50850">
    <property type="entry name" value="MFS"/>
    <property type="match status" value="1"/>
</dbReference>
<dbReference type="EMBL" id="OBML01000003">
    <property type="protein sequence ID" value="SOC00247.1"/>
    <property type="molecule type" value="Genomic_DNA"/>
</dbReference>
<dbReference type="PANTHER" id="PTHR23521">
    <property type="entry name" value="TRANSPORTER MFS SUPERFAMILY"/>
    <property type="match status" value="1"/>
</dbReference>
<evidence type="ECO:0000256" key="2">
    <source>
        <dbReference type="ARBA" id="ARBA00022448"/>
    </source>
</evidence>
<dbReference type="AlphaFoldDB" id="A0A285S0M1"/>
<evidence type="ECO:0000256" key="1">
    <source>
        <dbReference type="ARBA" id="ARBA00004651"/>
    </source>
</evidence>
<dbReference type="CDD" id="cd17477">
    <property type="entry name" value="MFS_YcaD_like"/>
    <property type="match status" value="1"/>
</dbReference>
<keyword evidence="6 8" id="KW-0472">Membrane</keyword>
<dbReference type="Gene3D" id="1.20.1250.20">
    <property type="entry name" value="MFS general substrate transporter like domains"/>
    <property type="match status" value="2"/>
</dbReference>
<feature type="transmembrane region" description="Helical" evidence="8">
    <location>
        <begin position="109"/>
        <end position="129"/>
    </location>
</feature>
<sequence>MSEVEDTSAERADAGVLPAPTAPVPDRPQVAEVAEHVPGAPQEIDRAAIAVVLLLVGVFGLAQGLTYPLLSFILERQGTPAWLIGSNAAMMALGLILSAPLVPQLAIRFGAARLAIASALLLAVLFALIGTVQSLWLWFPARFLLGVGINGLYISSETWVNQLAPDRIRGRMLGLYATALAGGFALGPATLAVTGTRTLAPFFLCIAVCLICAVLIASIRQRLPRFAAGESGSIRSVAPLIPFLLVVTGIAAAFDQAILTLFPVYGLGHGLDEAAVATALAVLIVGNIVFQVPIGTLADRWGPRLVMVVLCLLTIAGAMLLPVLIDTRWPLWAMLFVWGSSAYGVYTIALMELGRRFTGAMLIAGNAGFAVMWGVGGFTGPALSGLAIDMVGLTGLPMLLGGVYVLLLAATLARRRG</sequence>
<evidence type="ECO:0000256" key="6">
    <source>
        <dbReference type="ARBA" id="ARBA00023136"/>
    </source>
</evidence>
<name>A0A285S0M1_9HYPH</name>
<evidence type="ECO:0000256" key="4">
    <source>
        <dbReference type="ARBA" id="ARBA00022692"/>
    </source>
</evidence>
<feature type="transmembrane region" description="Helical" evidence="8">
    <location>
        <begin position="331"/>
        <end position="350"/>
    </location>
</feature>
<keyword evidence="5 8" id="KW-1133">Transmembrane helix</keyword>
<evidence type="ECO:0000259" key="9">
    <source>
        <dbReference type="PROSITE" id="PS50850"/>
    </source>
</evidence>
<evidence type="ECO:0000256" key="8">
    <source>
        <dbReference type="SAM" id="Phobius"/>
    </source>
</evidence>
<dbReference type="InterPro" id="IPR020846">
    <property type="entry name" value="MFS_dom"/>
</dbReference>
<feature type="transmembrane region" description="Helical" evidence="8">
    <location>
        <begin position="240"/>
        <end position="262"/>
    </location>
</feature>
<evidence type="ECO:0000256" key="5">
    <source>
        <dbReference type="ARBA" id="ARBA00022989"/>
    </source>
</evidence>
<feature type="transmembrane region" description="Helical" evidence="8">
    <location>
        <begin position="305"/>
        <end position="325"/>
    </location>
</feature>
<dbReference type="Proteomes" id="UP000219331">
    <property type="component" value="Unassembled WGS sequence"/>
</dbReference>
<dbReference type="PANTHER" id="PTHR23521:SF2">
    <property type="entry name" value="TRANSPORTER MFS SUPERFAMILY"/>
    <property type="match status" value="1"/>
</dbReference>
<dbReference type="InterPro" id="IPR036259">
    <property type="entry name" value="MFS_trans_sf"/>
</dbReference>
<gene>
    <name evidence="10" type="ORF">SAMN05421512_103248</name>
</gene>
<dbReference type="SUPFAM" id="SSF103473">
    <property type="entry name" value="MFS general substrate transporter"/>
    <property type="match status" value="1"/>
</dbReference>
<evidence type="ECO:0000256" key="3">
    <source>
        <dbReference type="ARBA" id="ARBA00022475"/>
    </source>
</evidence>
<evidence type="ECO:0000256" key="7">
    <source>
        <dbReference type="SAM" id="MobiDB-lite"/>
    </source>
</evidence>
<keyword evidence="4 8" id="KW-0812">Transmembrane</keyword>
<protein>
    <submittedName>
        <fullName evidence="10">Predicted arabinose efflux permease, MFS family</fullName>
    </submittedName>
</protein>
<keyword evidence="2" id="KW-0813">Transport</keyword>
<feature type="transmembrane region" description="Helical" evidence="8">
    <location>
        <begin position="82"/>
        <end position="102"/>
    </location>
</feature>
<feature type="transmembrane region" description="Helical" evidence="8">
    <location>
        <begin position="47"/>
        <end position="70"/>
    </location>
</feature>
<proteinExistence type="predicted"/>
<feature type="transmembrane region" description="Helical" evidence="8">
    <location>
        <begin position="390"/>
        <end position="413"/>
    </location>
</feature>
<feature type="region of interest" description="Disordered" evidence="7">
    <location>
        <begin position="1"/>
        <end position="21"/>
    </location>
</feature>
<dbReference type="GO" id="GO:0005886">
    <property type="term" value="C:plasma membrane"/>
    <property type="evidence" value="ECO:0007669"/>
    <property type="project" value="UniProtKB-SubCell"/>
</dbReference>
<keyword evidence="11" id="KW-1185">Reference proteome</keyword>
<feature type="transmembrane region" description="Helical" evidence="8">
    <location>
        <begin position="173"/>
        <end position="193"/>
    </location>
</feature>
<accession>A0A285S0M1</accession>
<dbReference type="InterPro" id="IPR011701">
    <property type="entry name" value="MFS"/>
</dbReference>
<reference evidence="10 11" key="1">
    <citation type="submission" date="2017-08" db="EMBL/GenBank/DDBJ databases">
        <authorList>
            <person name="de Groot N.N."/>
        </authorList>
    </citation>
    <scope>NUCLEOTIDE SEQUENCE [LARGE SCALE GENOMIC DNA]</scope>
    <source>
        <strain evidence="10 11">USBA 352</strain>
    </source>
</reference>
<dbReference type="STRING" id="538381.GCA_001696535_04359"/>
<organism evidence="10 11">
    <name type="scientific">Stappia indica</name>
    <dbReference type="NCBI Taxonomy" id="538381"/>
    <lineage>
        <taxon>Bacteria</taxon>
        <taxon>Pseudomonadati</taxon>
        <taxon>Pseudomonadota</taxon>
        <taxon>Alphaproteobacteria</taxon>
        <taxon>Hyphomicrobiales</taxon>
        <taxon>Stappiaceae</taxon>
        <taxon>Stappia</taxon>
    </lineage>
</organism>
<dbReference type="Pfam" id="PF07690">
    <property type="entry name" value="MFS_1"/>
    <property type="match status" value="1"/>
</dbReference>
<evidence type="ECO:0000313" key="11">
    <source>
        <dbReference type="Proteomes" id="UP000219331"/>
    </source>
</evidence>
<dbReference type="RefSeq" id="WP_097174344.1">
    <property type="nucleotide sequence ID" value="NZ_OBML01000003.1"/>
</dbReference>
<feature type="domain" description="Major facilitator superfamily (MFS) profile" evidence="9">
    <location>
        <begin position="48"/>
        <end position="417"/>
    </location>
</feature>
<dbReference type="OrthoDB" id="9810614at2"/>